<keyword evidence="1" id="KW-0678">Repressor</keyword>
<gene>
    <name evidence="6" type="ORF">K5I21_19165</name>
</gene>
<dbReference type="PANTHER" id="PTHR30204:SF69">
    <property type="entry name" value="MERR-FAMILY TRANSCRIPTIONAL REGULATOR"/>
    <property type="match status" value="1"/>
</dbReference>
<name>A0AAW5F7Z2_CLOSY</name>
<dbReference type="SMART" id="SM00422">
    <property type="entry name" value="HTH_MERR"/>
    <property type="match status" value="1"/>
</dbReference>
<evidence type="ECO:0000256" key="2">
    <source>
        <dbReference type="ARBA" id="ARBA00023015"/>
    </source>
</evidence>
<dbReference type="RefSeq" id="WP_024739560.1">
    <property type="nucleotide sequence ID" value="NZ_JAINVB010000001.1"/>
</dbReference>
<comment type="caution">
    <text evidence="6">The sequence shown here is derived from an EMBL/GenBank/DDBJ whole genome shotgun (WGS) entry which is preliminary data.</text>
</comment>
<dbReference type="InterPro" id="IPR000551">
    <property type="entry name" value="MerR-type_HTH_dom"/>
</dbReference>
<dbReference type="Gene3D" id="1.10.1660.10">
    <property type="match status" value="1"/>
</dbReference>
<feature type="domain" description="HTH merR-type" evidence="5">
    <location>
        <begin position="4"/>
        <end position="72"/>
    </location>
</feature>
<dbReference type="AlphaFoldDB" id="A0AAW5F7Z2"/>
<keyword evidence="2" id="KW-0805">Transcription regulation</keyword>
<dbReference type="Proteomes" id="UP001203136">
    <property type="component" value="Unassembled WGS sequence"/>
</dbReference>
<reference evidence="6" key="1">
    <citation type="journal article" date="2022" name="Cell Host Microbe">
        <title>Colonization of the live biotherapeutic product VE303 and modulation of the microbiota and metabolites in healthy volunteers.</title>
        <authorList>
            <person name="Dsouza M."/>
            <person name="Menon R."/>
            <person name="Crossette E."/>
            <person name="Bhattarai S.K."/>
            <person name="Schneider J."/>
            <person name="Kim Y.G."/>
            <person name="Reddy S."/>
            <person name="Caballero S."/>
            <person name="Felix C."/>
            <person name="Cornacchione L."/>
            <person name="Hendrickson J."/>
            <person name="Watson A.R."/>
            <person name="Minot S.S."/>
            <person name="Greenfield N."/>
            <person name="Schopf L."/>
            <person name="Szabady R."/>
            <person name="Patarroyo J."/>
            <person name="Smith W."/>
            <person name="Harrison P."/>
            <person name="Kuijper E.J."/>
            <person name="Kelly C.P."/>
            <person name="Olle B."/>
            <person name="Bobilev D."/>
            <person name="Silber J.L."/>
            <person name="Bucci V."/>
            <person name="Roberts B."/>
            <person name="Faith J."/>
            <person name="Norman J.M."/>
        </authorList>
    </citation>
    <scope>NUCLEOTIDE SEQUENCE</scope>
    <source>
        <strain evidence="6">VE303-04</strain>
    </source>
</reference>
<proteinExistence type="predicted"/>
<evidence type="ECO:0000256" key="3">
    <source>
        <dbReference type="ARBA" id="ARBA00023125"/>
    </source>
</evidence>
<dbReference type="Gene3D" id="3.20.80.10">
    <property type="entry name" value="Regulatory factor, effector binding domain"/>
    <property type="match status" value="1"/>
</dbReference>
<dbReference type="Pfam" id="PF13411">
    <property type="entry name" value="MerR_1"/>
    <property type="match status" value="1"/>
</dbReference>
<evidence type="ECO:0000256" key="4">
    <source>
        <dbReference type="ARBA" id="ARBA00023163"/>
    </source>
</evidence>
<dbReference type="CDD" id="cd00592">
    <property type="entry name" value="HTH_MerR-like"/>
    <property type="match status" value="1"/>
</dbReference>
<dbReference type="SUPFAM" id="SSF46955">
    <property type="entry name" value="Putative DNA-binding domain"/>
    <property type="match status" value="1"/>
</dbReference>
<dbReference type="GO" id="GO:0003677">
    <property type="term" value="F:DNA binding"/>
    <property type="evidence" value="ECO:0007669"/>
    <property type="project" value="UniProtKB-KW"/>
</dbReference>
<sequence>MNNSYKIKEISRLYGLCSDTLRYYEEQGLLSPKRGENRYRMFGVQDIGKLNVIRSLRELDIPLERIREYIHNRDIDSTLRLLDEEETLILSQIERLQEKYEDINARKTELQKDRQIKDRQFSIRRFEARPCFQLTEDIILENDVDFVLKKLEQKYEDNIHAIGIKGFGAEMDPVSMEQGDYNHFRSVFFISDWDNYSSVIPEGEYASLFYWGAYEQRITEVFSQFVSRIQESGYELCGVPLELYHIDMNDTNRHEEYLTELQVLVKPLKRPADG</sequence>
<dbReference type="InterPro" id="IPR047057">
    <property type="entry name" value="MerR_fam"/>
</dbReference>
<protein>
    <submittedName>
        <fullName evidence="6">MerR family transcriptional regulator</fullName>
    </submittedName>
</protein>
<evidence type="ECO:0000313" key="6">
    <source>
        <dbReference type="EMBL" id="MCK0087949.1"/>
    </source>
</evidence>
<keyword evidence="4" id="KW-0804">Transcription</keyword>
<evidence type="ECO:0000313" key="7">
    <source>
        <dbReference type="Proteomes" id="UP001203136"/>
    </source>
</evidence>
<organism evidence="6 7">
    <name type="scientific">Clostridium symbiosum</name>
    <name type="common">Bacteroides symbiosus</name>
    <dbReference type="NCBI Taxonomy" id="1512"/>
    <lineage>
        <taxon>Bacteria</taxon>
        <taxon>Bacillati</taxon>
        <taxon>Bacillota</taxon>
        <taxon>Clostridia</taxon>
        <taxon>Lachnospirales</taxon>
        <taxon>Lachnospiraceae</taxon>
        <taxon>Otoolea</taxon>
    </lineage>
</organism>
<dbReference type="GO" id="GO:0003700">
    <property type="term" value="F:DNA-binding transcription factor activity"/>
    <property type="evidence" value="ECO:0007669"/>
    <property type="project" value="InterPro"/>
</dbReference>
<dbReference type="PANTHER" id="PTHR30204">
    <property type="entry name" value="REDOX-CYCLING DRUG-SENSING TRANSCRIPTIONAL ACTIVATOR SOXR"/>
    <property type="match status" value="1"/>
</dbReference>
<keyword evidence="3" id="KW-0238">DNA-binding</keyword>
<evidence type="ECO:0000259" key="5">
    <source>
        <dbReference type="PROSITE" id="PS50937"/>
    </source>
</evidence>
<dbReference type="EMBL" id="JAINVB010000001">
    <property type="protein sequence ID" value="MCK0087949.1"/>
    <property type="molecule type" value="Genomic_DNA"/>
</dbReference>
<dbReference type="InterPro" id="IPR009061">
    <property type="entry name" value="DNA-bd_dom_put_sf"/>
</dbReference>
<dbReference type="PROSITE" id="PS50937">
    <property type="entry name" value="HTH_MERR_2"/>
    <property type="match status" value="1"/>
</dbReference>
<accession>A0AAW5F7Z2</accession>
<evidence type="ECO:0000256" key="1">
    <source>
        <dbReference type="ARBA" id="ARBA00022491"/>
    </source>
</evidence>
<dbReference type="InterPro" id="IPR011256">
    <property type="entry name" value="Reg_factor_effector_dom_sf"/>
</dbReference>
<dbReference type="SUPFAM" id="SSF55136">
    <property type="entry name" value="Probable bacterial effector-binding domain"/>
    <property type="match status" value="1"/>
</dbReference>